<dbReference type="PANTHER" id="PTHR42928:SF5">
    <property type="entry name" value="BLR1237 PROTEIN"/>
    <property type="match status" value="1"/>
</dbReference>
<comment type="similarity">
    <text evidence="1">Belongs to the UPF0065 (bug) family.</text>
</comment>
<reference evidence="2 3" key="1">
    <citation type="submission" date="2022-06" db="EMBL/GenBank/DDBJ databases">
        <title>Roseomonas CN29.</title>
        <authorList>
            <person name="Cheng Y."/>
            <person name="He X."/>
        </authorList>
    </citation>
    <scope>NUCLEOTIDE SEQUENCE [LARGE SCALE GENOMIC DNA]</scope>
    <source>
        <strain evidence="2 3">CN29</strain>
    </source>
</reference>
<dbReference type="Proteomes" id="UP001524642">
    <property type="component" value="Unassembled WGS sequence"/>
</dbReference>
<dbReference type="PANTHER" id="PTHR42928">
    <property type="entry name" value="TRICARBOXYLATE-BINDING PROTEIN"/>
    <property type="match status" value="1"/>
</dbReference>
<dbReference type="SUPFAM" id="SSF53850">
    <property type="entry name" value="Periplasmic binding protein-like II"/>
    <property type="match status" value="1"/>
</dbReference>
<evidence type="ECO:0000313" key="2">
    <source>
        <dbReference type="EMBL" id="MCR0983757.1"/>
    </source>
</evidence>
<dbReference type="EMBL" id="JANJOU010000016">
    <property type="protein sequence ID" value="MCR0983757.1"/>
    <property type="molecule type" value="Genomic_DNA"/>
</dbReference>
<organism evidence="2 3">
    <name type="scientific">Roseomonas populi</name>
    <dbReference type="NCBI Taxonomy" id="3121582"/>
    <lineage>
        <taxon>Bacteria</taxon>
        <taxon>Pseudomonadati</taxon>
        <taxon>Pseudomonadota</taxon>
        <taxon>Alphaproteobacteria</taxon>
        <taxon>Acetobacterales</taxon>
        <taxon>Roseomonadaceae</taxon>
        <taxon>Roseomonas</taxon>
    </lineage>
</organism>
<dbReference type="InterPro" id="IPR042100">
    <property type="entry name" value="Bug_dom1"/>
</dbReference>
<protein>
    <submittedName>
        <fullName evidence="2">Tripartite tricarboxylate transporter substrate binding protein</fullName>
    </submittedName>
</protein>
<dbReference type="Gene3D" id="3.40.190.150">
    <property type="entry name" value="Bordetella uptake gene, domain 1"/>
    <property type="match status" value="1"/>
</dbReference>
<dbReference type="Gene3D" id="3.40.190.10">
    <property type="entry name" value="Periplasmic binding protein-like II"/>
    <property type="match status" value="1"/>
</dbReference>
<dbReference type="Pfam" id="PF03401">
    <property type="entry name" value="TctC"/>
    <property type="match status" value="1"/>
</dbReference>
<proteinExistence type="inferred from homology"/>
<accession>A0ABT1X6M3</accession>
<sequence>MGAGAADRRRPHAVTTGRPTRRAALAMIAPALVARAARAQPGYPSRPVRIVVPFPAGGGADLVARSVAEGLAAAMGQGFVVDNRPGGSGNIGTELVARAPADGYTLLLIGPNHVINPFLFGRVPFDPVADFRPVSLLTSASYVLVAGPALPEGGFKALVARARAEPGRVSYGSAGNGSAGHLGMELIKQSLGLDMVHVPYRGSSAMLTDLMGGRIVAGFDNILSAAPHIAAGRLRALAVSGRARAPALPEVPTIAESGLPGFDVTVWQGLLAPAGTDGAIIETLRDAVRAALLLPTLEARLASLGVEAIGSDPDGFGRFIAAELERWSEVVRRSGAKAD</sequence>
<keyword evidence="3" id="KW-1185">Reference proteome</keyword>
<gene>
    <name evidence="2" type="ORF">NRP21_17010</name>
</gene>
<evidence type="ECO:0000256" key="1">
    <source>
        <dbReference type="ARBA" id="ARBA00006987"/>
    </source>
</evidence>
<comment type="caution">
    <text evidence="2">The sequence shown here is derived from an EMBL/GenBank/DDBJ whole genome shotgun (WGS) entry which is preliminary data.</text>
</comment>
<name>A0ABT1X6M3_9PROT</name>
<dbReference type="InterPro" id="IPR005064">
    <property type="entry name" value="BUG"/>
</dbReference>
<dbReference type="CDD" id="cd13578">
    <property type="entry name" value="PBP2_Bug27"/>
    <property type="match status" value="1"/>
</dbReference>
<dbReference type="PIRSF" id="PIRSF017082">
    <property type="entry name" value="YflP"/>
    <property type="match status" value="1"/>
</dbReference>
<evidence type="ECO:0000313" key="3">
    <source>
        <dbReference type="Proteomes" id="UP001524642"/>
    </source>
</evidence>